<dbReference type="Gene3D" id="3.30.420.240">
    <property type="match status" value="1"/>
</dbReference>
<dbReference type="InterPro" id="IPR027417">
    <property type="entry name" value="P-loop_NTPase"/>
</dbReference>
<accession>A0A3B1AWX4</accession>
<dbReference type="Gene3D" id="3.40.50.300">
    <property type="entry name" value="P-loop containing nucleotide triphosphate hydrolases"/>
    <property type="match status" value="1"/>
</dbReference>
<dbReference type="Pfam" id="PF03237">
    <property type="entry name" value="Terminase_6N"/>
    <property type="match status" value="1"/>
</dbReference>
<sequence length="449" mass="50228">MTGPDSKDNRALAEWVSSLSHERRHEILADLTEDECDALNYDWCFWARKNQLPPEGNWFCWLILAGRGFGKTRTAVEWIRGLTEGDSPLKAPKGAPERIALVADTFLDGRLTMIEGESGLLAVTHKDFMPTFESSNKKLVWPNGIQAFLYSAESPDQLRGPQHHVAWADELAKWRYLEDSWSNLLLGLRLGKAPRVLATTTPRNIPLLRRLVEDETTQVVRGSTYDNRSNLPQSFFEQVVGQYEGTRIGRQEIYGEILSDVPGALWNRDLLENIRVRDVPLLSRVVVAVDPPVTSGTKADTCGIIVAGRDKNNLAYILEDCSVQGLSPLGWAKAALAAYHKYEADRMVAEVNNGGELVETLLRQIDPDVSYRAVRASRGKVLRAEPVAALYEQERVKHHGFFAELEDQMCSLTTSGLSDGKSPDRLDAMVWAVTELLLKSASSPKIRRF</sequence>
<dbReference type="EMBL" id="UOFW01000081">
    <property type="protein sequence ID" value="VAX04173.1"/>
    <property type="molecule type" value="Genomic_DNA"/>
</dbReference>
<dbReference type="AlphaFoldDB" id="A0A3B1AWX4"/>
<name>A0A3B1AWX4_9ZZZZ</name>
<organism evidence="3">
    <name type="scientific">hydrothermal vent metagenome</name>
    <dbReference type="NCBI Taxonomy" id="652676"/>
    <lineage>
        <taxon>unclassified sequences</taxon>
        <taxon>metagenomes</taxon>
        <taxon>ecological metagenomes</taxon>
    </lineage>
</organism>
<evidence type="ECO:0000259" key="2">
    <source>
        <dbReference type="Pfam" id="PF17289"/>
    </source>
</evidence>
<dbReference type="Pfam" id="PF17289">
    <property type="entry name" value="Terminase_6C"/>
    <property type="match status" value="1"/>
</dbReference>
<keyword evidence="1" id="KW-1188">Viral release from host cell</keyword>
<gene>
    <name evidence="3" type="ORF">MNBD_ALPHA03-447</name>
</gene>
<protein>
    <submittedName>
        <fullName evidence="3">Gene Transfer Agent terminase protein</fullName>
    </submittedName>
</protein>
<evidence type="ECO:0000256" key="1">
    <source>
        <dbReference type="ARBA" id="ARBA00022612"/>
    </source>
</evidence>
<feature type="domain" description="Terminase large subunit gp17-like C-terminal" evidence="2">
    <location>
        <begin position="288"/>
        <end position="434"/>
    </location>
</feature>
<dbReference type="InterPro" id="IPR035421">
    <property type="entry name" value="Terminase_6C"/>
</dbReference>
<evidence type="ECO:0000313" key="3">
    <source>
        <dbReference type="EMBL" id="VAX04173.1"/>
    </source>
</evidence>
<reference evidence="3" key="1">
    <citation type="submission" date="2018-06" db="EMBL/GenBank/DDBJ databases">
        <authorList>
            <person name="Zhirakovskaya E."/>
        </authorList>
    </citation>
    <scope>NUCLEOTIDE SEQUENCE</scope>
</reference>
<proteinExistence type="predicted"/>